<evidence type="ECO:0000256" key="1">
    <source>
        <dbReference type="SAM" id="Phobius"/>
    </source>
</evidence>
<protein>
    <submittedName>
        <fullName evidence="2">Uncharacterized protein</fullName>
    </submittedName>
</protein>
<proteinExistence type="predicted"/>
<sequence>MRVMNIICKIIFILIGFCIGYIYKEIKSEKNTVPIESVKNEVNNNLKERTNKSFEKRQESFEEKKNDLKIIRKGMLENGVWGIVIQKE</sequence>
<accession>A0A127EFS7</accession>
<feature type="transmembrane region" description="Helical" evidence="1">
    <location>
        <begin position="6"/>
        <end position="23"/>
    </location>
</feature>
<organism evidence="2 3">
    <name type="scientific">Clostridium perfringens</name>
    <dbReference type="NCBI Taxonomy" id="1502"/>
    <lineage>
        <taxon>Bacteria</taxon>
        <taxon>Bacillati</taxon>
        <taxon>Bacillota</taxon>
        <taxon>Clostridia</taxon>
        <taxon>Eubacteriales</taxon>
        <taxon>Clostridiaceae</taxon>
        <taxon>Clostridium</taxon>
    </lineage>
</organism>
<reference evidence="2 3" key="1">
    <citation type="journal article" date="2016" name="PLoS ONE">
        <title>Plasmid Characterization and Chromosome Analysis of Two netF+ Clostridium perfringens Isolates Associated with Foal and Canine Necrotizing Enteritis.</title>
        <authorList>
            <person name="Mehdizadeh Gohari I."/>
            <person name="Kropinski A.M."/>
            <person name="Weese S.J."/>
            <person name="Parreira V.R."/>
            <person name="Whitehead A.E."/>
            <person name="Boerlin P."/>
            <person name="Prescott J.F."/>
        </authorList>
    </citation>
    <scope>NUCLEOTIDE SEQUENCE [LARGE SCALE GENOMIC DNA]</scope>
    <source>
        <strain evidence="2 3">JP838</strain>
    </source>
</reference>
<dbReference type="Proteomes" id="UP000070260">
    <property type="component" value="Chromosome"/>
</dbReference>
<keyword evidence="1" id="KW-0812">Transmembrane</keyword>
<keyword evidence="1" id="KW-0472">Membrane</keyword>
<name>A0A127EFS7_CLOPF</name>
<gene>
    <name evidence="2" type="ORF">JFP838_03220</name>
</gene>
<evidence type="ECO:0000313" key="2">
    <source>
        <dbReference type="EMBL" id="AMN34802.1"/>
    </source>
</evidence>
<dbReference type="EMBL" id="CP010994">
    <property type="protein sequence ID" value="AMN34802.1"/>
    <property type="molecule type" value="Genomic_DNA"/>
</dbReference>
<evidence type="ECO:0000313" key="3">
    <source>
        <dbReference type="Proteomes" id="UP000070260"/>
    </source>
</evidence>
<dbReference type="AlphaFoldDB" id="A0A127EFS7"/>
<dbReference type="RefSeq" id="WP_061426494.1">
    <property type="nucleotide sequence ID" value="NZ_CP010994.1"/>
</dbReference>
<keyword evidence="1" id="KW-1133">Transmembrane helix</keyword>
<dbReference type="PATRIC" id="fig|1502.177.peg.631"/>